<dbReference type="PANTHER" id="PTHR40254:SF1">
    <property type="entry name" value="BLR0577 PROTEIN"/>
    <property type="match status" value="1"/>
</dbReference>
<organism evidence="2 3">
    <name type="scientific">Marinactinospora rubrisoli</name>
    <dbReference type="NCBI Taxonomy" id="2715399"/>
    <lineage>
        <taxon>Bacteria</taxon>
        <taxon>Bacillati</taxon>
        <taxon>Actinomycetota</taxon>
        <taxon>Actinomycetes</taxon>
        <taxon>Streptosporangiales</taxon>
        <taxon>Nocardiopsidaceae</taxon>
        <taxon>Marinactinospora</taxon>
    </lineage>
</organism>
<evidence type="ECO:0000259" key="1">
    <source>
        <dbReference type="Pfam" id="PF13454"/>
    </source>
</evidence>
<feature type="domain" description="FAD-dependent urate hydroxylase HpyO/Asp monooxygenase CreE-like FAD/NAD(P)-binding" evidence="1">
    <location>
        <begin position="19"/>
        <end position="203"/>
    </location>
</feature>
<dbReference type="Pfam" id="PF13454">
    <property type="entry name" value="NAD_binding_9"/>
    <property type="match status" value="1"/>
</dbReference>
<dbReference type="RefSeq" id="WP_379872376.1">
    <property type="nucleotide sequence ID" value="NZ_JBHTBH010000008.1"/>
</dbReference>
<dbReference type="EMBL" id="JBHTBH010000008">
    <property type="protein sequence ID" value="MFC7329735.1"/>
    <property type="molecule type" value="Genomic_DNA"/>
</dbReference>
<dbReference type="InterPro" id="IPR052189">
    <property type="entry name" value="L-asp_N-monooxygenase_NS-form"/>
</dbReference>
<sequence>MPAAPAPPDPPTSRQPSVAIIGAGPRGTSLLERIVANHPVLRGERPLDVHLVDPYPPGGGRIWRWEQSRLLWMNTTADDCTMFTDASATIAGPVRPGPTLTEWARDLAAGRLDTPPGFVPRAETIAEAARAHGGWFATRRLQSQYLSWVFWRTVADAPRSIRVRVHEAAATDLRDLPDGRQRVVLDGDLPPLDVDVVVLAQGTVDVRPTTDERALLRHAAGHGLTYLPTGPTADVSFDALRPGEPVIVRGLGLAFIDAMVLLTSGRGGSFHRDATGTLRYTPSGREPVLFAGSRRGVPYRSKIHYGFPRGAPPRLPRHFSATAVAALGDRPLDFDADLRPLITRELTDAAYRELAEAHPERLAMDPAGFLDRLDRLDWDGPDLKELVTAAVPDEADRVDLDRLDRPLARRRFAASAALQDWMRDHIAADLARRRDPGHSADLAIFHALLSVFTVLGELLAADRISARSRESGLPGFLSFFSYYASGPPGPRLEELLALSRAGIVRFLGADVQVTAAPDGFRARGSGVPGEVTAHALVDARLAAGSLARAADPLLRSLAGRGEVAELVRVDPEAGTRHPTGLLDADLADQRLRRSGGAAHPRRFGAGALVSGGVGAAGFSRPRTNAGFFRQNNALARRVLAELGRVPGRGDAPAP</sequence>
<keyword evidence="3" id="KW-1185">Reference proteome</keyword>
<comment type="caution">
    <text evidence="2">The sequence shown here is derived from an EMBL/GenBank/DDBJ whole genome shotgun (WGS) entry which is preliminary data.</text>
</comment>
<dbReference type="InterPro" id="IPR038732">
    <property type="entry name" value="HpyO/CreE_NAD-binding"/>
</dbReference>
<accession>A0ABW2KK60</accession>
<name>A0ABW2KK60_9ACTN</name>
<evidence type="ECO:0000313" key="3">
    <source>
        <dbReference type="Proteomes" id="UP001596540"/>
    </source>
</evidence>
<gene>
    <name evidence="2" type="ORF">ACFQRF_18540</name>
</gene>
<evidence type="ECO:0000313" key="2">
    <source>
        <dbReference type="EMBL" id="MFC7329735.1"/>
    </source>
</evidence>
<protein>
    <submittedName>
        <fullName evidence="2">FAD/NAD(P)-binding protein</fullName>
    </submittedName>
</protein>
<dbReference type="Proteomes" id="UP001596540">
    <property type="component" value="Unassembled WGS sequence"/>
</dbReference>
<dbReference type="SUPFAM" id="SSF51971">
    <property type="entry name" value="Nucleotide-binding domain"/>
    <property type="match status" value="1"/>
</dbReference>
<dbReference type="PANTHER" id="PTHR40254">
    <property type="entry name" value="BLR0577 PROTEIN"/>
    <property type="match status" value="1"/>
</dbReference>
<proteinExistence type="predicted"/>
<reference evidence="3" key="1">
    <citation type="journal article" date="2019" name="Int. J. Syst. Evol. Microbiol.">
        <title>The Global Catalogue of Microorganisms (GCM) 10K type strain sequencing project: providing services to taxonomists for standard genome sequencing and annotation.</title>
        <authorList>
            <consortium name="The Broad Institute Genomics Platform"/>
            <consortium name="The Broad Institute Genome Sequencing Center for Infectious Disease"/>
            <person name="Wu L."/>
            <person name="Ma J."/>
        </authorList>
    </citation>
    <scope>NUCLEOTIDE SEQUENCE [LARGE SCALE GENOMIC DNA]</scope>
    <source>
        <strain evidence="3">CGMCC 4.7382</strain>
    </source>
</reference>